<dbReference type="OrthoDB" id="9811721at2"/>
<dbReference type="NCBIfam" id="NF007866">
    <property type="entry name" value="PRK10577.1-2"/>
    <property type="match status" value="1"/>
</dbReference>
<feature type="transmembrane region" description="Helical" evidence="8">
    <location>
        <begin position="70"/>
        <end position="92"/>
    </location>
</feature>
<feature type="transmembrane region" description="Helical" evidence="8">
    <location>
        <begin position="364"/>
        <end position="384"/>
    </location>
</feature>
<dbReference type="Gene3D" id="1.10.3470.10">
    <property type="entry name" value="ABC transporter involved in vitamin B12 uptake, BtuC"/>
    <property type="match status" value="2"/>
</dbReference>
<proteinExistence type="inferred from homology"/>
<dbReference type="STRING" id="322710.Avin_50350"/>
<dbReference type="EMBL" id="CP001157">
    <property type="protein sequence ID" value="ACO81124.1"/>
    <property type="molecule type" value="Genomic_DNA"/>
</dbReference>
<feature type="transmembrane region" description="Helical" evidence="8">
    <location>
        <begin position="404"/>
        <end position="422"/>
    </location>
</feature>
<comment type="similarity">
    <text evidence="2">Belongs to the binding-protein-dependent transport system permease family. FecCD subfamily.</text>
</comment>
<evidence type="ECO:0000256" key="5">
    <source>
        <dbReference type="ARBA" id="ARBA00022692"/>
    </source>
</evidence>
<dbReference type="HOGENOM" id="CLU_013016_7_3_6"/>
<evidence type="ECO:0000256" key="1">
    <source>
        <dbReference type="ARBA" id="ARBA00004651"/>
    </source>
</evidence>
<dbReference type="SUPFAM" id="SSF81345">
    <property type="entry name" value="ABC transporter involved in vitamin B12 uptake, BtuC"/>
    <property type="match status" value="2"/>
</dbReference>
<feature type="transmembrane region" description="Helical" evidence="8">
    <location>
        <begin position="104"/>
        <end position="126"/>
    </location>
</feature>
<dbReference type="Proteomes" id="UP000002424">
    <property type="component" value="Chromosome"/>
</dbReference>
<name>C1DLD1_AZOVD</name>
<dbReference type="InterPro" id="IPR000522">
    <property type="entry name" value="ABC_transptr_permease_BtuC"/>
</dbReference>
<protein>
    <submittedName>
        <fullName evidence="9">Iron(III)-siderophore ABC transporter permease</fullName>
    </submittedName>
</protein>
<feature type="transmembrane region" description="Helical" evidence="8">
    <location>
        <begin position="616"/>
        <end position="637"/>
    </location>
</feature>
<comment type="subcellular location">
    <subcellularLocation>
        <location evidence="1">Cell membrane</location>
        <topology evidence="1">Multi-pass membrane protein</topology>
    </subcellularLocation>
</comment>
<keyword evidence="3" id="KW-0813">Transport</keyword>
<keyword evidence="7 8" id="KW-0472">Membrane</keyword>
<feature type="transmembrane region" description="Helical" evidence="8">
    <location>
        <begin position="208"/>
        <end position="228"/>
    </location>
</feature>
<dbReference type="PANTHER" id="PTHR30472:SF37">
    <property type="entry name" value="FE(3+) DICITRATE TRANSPORT SYSTEM PERMEASE PROTEIN FECD-RELATED"/>
    <property type="match status" value="1"/>
</dbReference>
<dbReference type="PANTHER" id="PTHR30472">
    <property type="entry name" value="FERRIC ENTEROBACTIN TRANSPORT SYSTEM PERMEASE PROTEIN"/>
    <property type="match status" value="1"/>
</dbReference>
<dbReference type="GeneID" id="88187873"/>
<dbReference type="RefSeq" id="WP_012703477.1">
    <property type="nucleotide sequence ID" value="NC_012560.1"/>
</dbReference>
<evidence type="ECO:0000256" key="6">
    <source>
        <dbReference type="ARBA" id="ARBA00022989"/>
    </source>
</evidence>
<dbReference type="GO" id="GO:0005886">
    <property type="term" value="C:plasma membrane"/>
    <property type="evidence" value="ECO:0007669"/>
    <property type="project" value="UniProtKB-SubCell"/>
</dbReference>
<accession>C1DLD1</accession>
<keyword evidence="6 8" id="KW-1133">Transmembrane helix</keyword>
<reference evidence="9 10" key="1">
    <citation type="journal article" date="2009" name="J. Bacteriol.">
        <title>Genome sequence of Azotobacter vinelandii, an obligate aerobe specialized to support diverse anaerobic metabolic processes.</title>
        <authorList>
            <person name="Setubal J.C."/>
            <person name="dos Santos P."/>
            <person name="Goldman B.S."/>
            <person name="Ertesvag H."/>
            <person name="Espin G."/>
            <person name="Rubio L.M."/>
            <person name="Valla S."/>
            <person name="Almeida N.F."/>
            <person name="Balasubramanian D."/>
            <person name="Cromes L."/>
            <person name="Curatti L."/>
            <person name="Du Z."/>
            <person name="Godsy E."/>
            <person name="Goodner B."/>
            <person name="Hellner-Burris K."/>
            <person name="Hernandez J.A."/>
            <person name="Houmiel K."/>
            <person name="Imperial J."/>
            <person name="Kennedy C."/>
            <person name="Larson T.J."/>
            <person name="Latreille P."/>
            <person name="Ligon L.S."/>
            <person name="Lu J."/>
            <person name="Maerk M."/>
            <person name="Miller N.M."/>
            <person name="Norton S."/>
            <person name="O'Carroll I.P."/>
            <person name="Paulsen I."/>
            <person name="Raulfs E.C."/>
            <person name="Roemer R."/>
            <person name="Rosser J."/>
            <person name="Segura D."/>
            <person name="Slater S."/>
            <person name="Stricklin S.L."/>
            <person name="Studholme D.J."/>
            <person name="Sun J."/>
            <person name="Viana C.J."/>
            <person name="Wallin E."/>
            <person name="Wang B."/>
            <person name="Wheeler C."/>
            <person name="Zhu H."/>
            <person name="Dean D.R."/>
            <person name="Dixon R."/>
            <person name="Wood D."/>
        </authorList>
    </citation>
    <scope>NUCLEOTIDE SEQUENCE [LARGE SCALE GENOMIC DNA]</scope>
    <source>
        <strain evidence="10">DJ / ATCC BAA-1303</strain>
    </source>
</reference>
<evidence type="ECO:0000256" key="4">
    <source>
        <dbReference type="ARBA" id="ARBA00022475"/>
    </source>
</evidence>
<organism evidence="9 10">
    <name type="scientific">Azotobacter vinelandii (strain DJ / ATCC BAA-1303)</name>
    <dbReference type="NCBI Taxonomy" id="322710"/>
    <lineage>
        <taxon>Bacteria</taxon>
        <taxon>Pseudomonadati</taxon>
        <taxon>Pseudomonadota</taxon>
        <taxon>Gammaproteobacteria</taxon>
        <taxon>Pseudomonadales</taxon>
        <taxon>Pseudomonadaceae</taxon>
        <taxon>Azotobacter</taxon>
    </lineage>
</organism>
<evidence type="ECO:0000256" key="3">
    <source>
        <dbReference type="ARBA" id="ARBA00022448"/>
    </source>
</evidence>
<dbReference type="EnsemblBacteria" id="ACO81124">
    <property type="protein sequence ID" value="ACO81124"/>
    <property type="gene ID" value="Avin_50350"/>
</dbReference>
<keyword evidence="10" id="KW-1185">Reference proteome</keyword>
<sequence length="668" mass="68877">MTDRPSSPPSTSILHPASRTPLPLCLALLLAALALAGADLAGRLPVAQWLPALLAPAEDDMRQVLLHFNWLPRLCMAALCGAALALASTLMQQVLHNPLASPDTLGVASGAQLALVLAGLWAPALLADGREWVALAGGGLSALLMFALAWRRGLAPLTVILAGLAVGLYLGALGKGLLLTREQDLGALLIWSSGSLVQNGWQDMGFLLPRLAAVLLLMLPLLRPLALLELDDSGARNLGVSLGPLRGMGLALAVYLSACVTSSVGVIGCVGLAAPAIARLLGARRFAQRLFWAPLLGAALLLVTDLAVQRLAGPRIEPLSTGTVASLLGAPLLLWLLPRLQAAGGHPQVAAVAPWRHPHPWRRLALLGVLLLLATPLALGFGQGPHGWGWRTDAALLDLRLPRLVAALAAGTLLALAGTLVQRLTANPMASPELLGLGTGAALGLAALLFLLPGAGLALKLPLGAGGAVAALLLIVALSYRNGFAPERVLLIGIALTVFFDALQAIPLAGGDPRGLSLLGRMAGSTYFVDAPTAWTLLAGALLLFAATLPCARWLELLPLGEGSARALGVPLARSRLCLLLLATLTSAGATLLVGPLSFVGLLAPHLARRLGLARALPQLLGASLLGALILLLADWLGRNLLFPLQLPAGLLAPLVGGACFMLCLKRR</sequence>
<dbReference type="GO" id="GO:0033214">
    <property type="term" value="P:siderophore-iron import into cell"/>
    <property type="evidence" value="ECO:0007669"/>
    <property type="project" value="TreeGrafter"/>
</dbReference>
<feature type="transmembrane region" description="Helical" evidence="8">
    <location>
        <begin position="318"/>
        <end position="337"/>
    </location>
</feature>
<dbReference type="GO" id="GO:0022857">
    <property type="term" value="F:transmembrane transporter activity"/>
    <property type="evidence" value="ECO:0007669"/>
    <property type="project" value="InterPro"/>
</dbReference>
<evidence type="ECO:0000256" key="2">
    <source>
        <dbReference type="ARBA" id="ARBA00007935"/>
    </source>
</evidence>
<evidence type="ECO:0000313" key="9">
    <source>
        <dbReference type="EMBL" id="ACO81124.1"/>
    </source>
</evidence>
<dbReference type="KEGG" id="avn:Avin_50350"/>
<gene>
    <name evidence="9" type="primary">fhuB</name>
    <name evidence="9" type="ordered locus">Avin_50350</name>
</gene>
<feature type="transmembrane region" description="Helical" evidence="8">
    <location>
        <begin position="579"/>
        <end position="604"/>
    </location>
</feature>
<evidence type="ECO:0000256" key="8">
    <source>
        <dbReference type="SAM" id="Phobius"/>
    </source>
</evidence>
<dbReference type="AlphaFoldDB" id="C1DLD1"/>
<keyword evidence="5 8" id="KW-0812">Transmembrane</keyword>
<feature type="transmembrane region" description="Helical" evidence="8">
    <location>
        <begin position="489"/>
        <end position="507"/>
    </location>
</feature>
<feature type="transmembrane region" description="Helical" evidence="8">
    <location>
        <begin position="434"/>
        <end position="455"/>
    </location>
</feature>
<keyword evidence="4" id="KW-1003">Cell membrane</keyword>
<feature type="transmembrane region" description="Helical" evidence="8">
    <location>
        <begin position="157"/>
        <end position="179"/>
    </location>
</feature>
<feature type="transmembrane region" description="Helical" evidence="8">
    <location>
        <begin position="643"/>
        <end position="665"/>
    </location>
</feature>
<dbReference type="eggNOG" id="COG0609">
    <property type="taxonomic scope" value="Bacteria"/>
</dbReference>
<evidence type="ECO:0000313" key="10">
    <source>
        <dbReference type="Proteomes" id="UP000002424"/>
    </source>
</evidence>
<dbReference type="Pfam" id="PF01032">
    <property type="entry name" value="FecCD"/>
    <property type="match status" value="2"/>
</dbReference>
<feature type="transmembrane region" description="Helical" evidence="8">
    <location>
        <begin position="132"/>
        <end position="150"/>
    </location>
</feature>
<dbReference type="InterPro" id="IPR037294">
    <property type="entry name" value="ABC_BtuC-like"/>
</dbReference>
<evidence type="ECO:0000256" key="7">
    <source>
        <dbReference type="ARBA" id="ARBA00023136"/>
    </source>
</evidence>
<feature type="transmembrane region" description="Helical" evidence="8">
    <location>
        <begin position="290"/>
        <end position="312"/>
    </location>
</feature>
<feature type="transmembrane region" description="Helical" evidence="8">
    <location>
        <begin position="461"/>
        <end position="480"/>
    </location>
</feature>
<feature type="transmembrane region" description="Helical" evidence="8">
    <location>
        <begin position="248"/>
        <end position="278"/>
    </location>
</feature>